<dbReference type="PANTHER" id="PTHR37301">
    <property type="entry name" value="DNA-BINDING PROTEIN-RELATED"/>
    <property type="match status" value="1"/>
</dbReference>
<keyword evidence="3" id="KW-1185">Reference proteome</keyword>
<name>A0A1M6PEE7_PARC5</name>
<accession>A0A1M6PEE7</accession>
<dbReference type="InterPro" id="IPR001387">
    <property type="entry name" value="Cro/C1-type_HTH"/>
</dbReference>
<reference evidence="2 3" key="1">
    <citation type="submission" date="2016-11" db="EMBL/GenBank/DDBJ databases">
        <authorList>
            <person name="Jaros S."/>
            <person name="Januszkiewicz K."/>
            <person name="Wedrychowicz H."/>
        </authorList>
    </citation>
    <scope>NUCLEOTIDE SEQUENCE [LARGE SCALE GENOMIC DNA]</scope>
    <source>
        <strain evidence="2 3">DSM 15212</strain>
    </source>
</reference>
<dbReference type="GO" id="GO:0003677">
    <property type="term" value="F:DNA binding"/>
    <property type="evidence" value="ECO:0007669"/>
    <property type="project" value="InterPro"/>
</dbReference>
<dbReference type="OrthoDB" id="9804186at2"/>
<dbReference type="Proteomes" id="UP000184465">
    <property type="component" value="Unassembled WGS sequence"/>
</dbReference>
<dbReference type="Pfam" id="PF13443">
    <property type="entry name" value="HTH_26"/>
    <property type="match status" value="1"/>
</dbReference>
<evidence type="ECO:0000313" key="3">
    <source>
        <dbReference type="Proteomes" id="UP000184465"/>
    </source>
</evidence>
<dbReference type="AlphaFoldDB" id="A0A1M6PEE7"/>
<feature type="domain" description="HTH cro/C1-type" evidence="1">
    <location>
        <begin position="5"/>
        <end position="67"/>
    </location>
</feature>
<organism evidence="2 3">
    <name type="scientific">Paramaledivibacter caminithermalis (strain DSM 15212 / CIP 107654 / DViRD3)</name>
    <name type="common">Clostridium caminithermale</name>
    <dbReference type="NCBI Taxonomy" id="1121301"/>
    <lineage>
        <taxon>Bacteria</taxon>
        <taxon>Bacillati</taxon>
        <taxon>Bacillota</taxon>
        <taxon>Clostridia</taxon>
        <taxon>Peptostreptococcales</taxon>
        <taxon>Caminicellaceae</taxon>
        <taxon>Paramaledivibacter</taxon>
    </lineage>
</organism>
<sequence>MIRIKILNILENKNKSLNWLSMEAKIPYNTIWKLANNKTEGVKFEIINKICSVLDCRVGDIIEYIPDTDKN</sequence>
<evidence type="ECO:0000259" key="1">
    <source>
        <dbReference type="Pfam" id="PF13443"/>
    </source>
</evidence>
<proteinExistence type="predicted"/>
<dbReference type="Gene3D" id="1.10.260.40">
    <property type="entry name" value="lambda repressor-like DNA-binding domains"/>
    <property type="match status" value="1"/>
</dbReference>
<evidence type="ECO:0000313" key="2">
    <source>
        <dbReference type="EMBL" id="SHK06262.1"/>
    </source>
</evidence>
<dbReference type="InterPro" id="IPR010982">
    <property type="entry name" value="Lambda_DNA-bd_dom_sf"/>
</dbReference>
<dbReference type="STRING" id="1121301.SAMN02745912_02131"/>
<gene>
    <name evidence="2" type="ORF">SAMN02745912_02131</name>
</gene>
<dbReference type="EMBL" id="FRAG01000023">
    <property type="protein sequence ID" value="SHK06262.1"/>
    <property type="molecule type" value="Genomic_DNA"/>
</dbReference>
<dbReference type="SUPFAM" id="SSF47413">
    <property type="entry name" value="lambda repressor-like DNA-binding domains"/>
    <property type="match status" value="1"/>
</dbReference>
<dbReference type="RefSeq" id="WP_073149672.1">
    <property type="nucleotide sequence ID" value="NZ_FRAG01000023.1"/>
</dbReference>
<dbReference type="PANTHER" id="PTHR37301:SF1">
    <property type="entry name" value="DNA-BINDING PROTEIN"/>
    <property type="match status" value="1"/>
</dbReference>
<protein>
    <submittedName>
        <fullName evidence="2">Putative transcriptional regulator</fullName>
    </submittedName>
</protein>